<keyword evidence="1" id="KW-0812">Transmembrane</keyword>
<evidence type="ECO:0000313" key="3">
    <source>
        <dbReference type="EMBL" id="RHH10028.1"/>
    </source>
</evidence>
<gene>
    <name evidence="3" type="ORF">DW228_13160</name>
    <name evidence="2" type="ORF">O1433_09525</name>
</gene>
<dbReference type="Proteomes" id="UP001079672">
    <property type="component" value="Unassembled WGS sequence"/>
</dbReference>
<organism evidence="3 4">
    <name type="scientific">Bacteroides fragilis</name>
    <dbReference type="NCBI Taxonomy" id="817"/>
    <lineage>
        <taxon>Bacteria</taxon>
        <taxon>Pseudomonadati</taxon>
        <taxon>Bacteroidota</taxon>
        <taxon>Bacteroidia</taxon>
        <taxon>Bacteroidales</taxon>
        <taxon>Bacteroidaceae</taxon>
        <taxon>Bacteroides</taxon>
    </lineage>
</organism>
<comment type="caution">
    <text evidence="3">The sequence shown here is derived from an EMBL/GenBank/DDBJ whole genome shotgun (WGS) entry which is preliminary data.</text>
</comment>
<feature type="transmembrane region" description="Helical" evidence="1">
    <location>
        <begin position="9"/>
        <end position="30"/>
    </location>
</feature>
<sequence length="184" mass="21423">MTEMRIKVILFSGLLMAFSILIITVIILFMCANITQKPKEEDNPDFGIERMYIEDNIYEASMNNGLELDLPWIHLDTVFVCYYSAQSCGICVEYALNKIKESFEPTDMGQCVWFLTSDFNPKMKFSEEGTINLGKKKSGLKIEGSMYVCYFLLINGKVQHLFIPEKKFPNYTDIYLKTMKKRYF</sequence>
<evidence type="ECO:0000313" key="4">
    <source>
        <dbReference type="Proteomes" id="UP000266644"/>
    </source>
</evidence>
<dbReference type="RefSeq" id="WP_022011445.1">
    <property type="nucleotide sequence ID" value="NZ_CABJEQ010000022.1"/>
</dbReference>
<reference evidence="3 4" key="1">
    <citation type="submission" date="2018-08" db="EMBL/GenBank/DDBJ databases">
        <title>A genome reference for cultivated species of the human gut microbiota.</title>
        <authorList>
            <person name="Zou Y."/>
            <person name="Xue W."/>
            <person name="Luo G."/>
        </authorList>
    </citation>
    <scope>NUCLEOTIDE SEQUENCE [LARGE SCALE GENOMIC DNA]</scope>
    <source>
        <strain evidence="3 4">AM18-6</strain>
    </source>
</reference>
<reference evidence="2" key="2">
    <citation type="submission" date="2022-12" db="EMBL/GenBank/DDBJ databases">
        <title>Development of a Multilocus Sequence Typing Scheme for Bacteroides fragilis Based on Whole Genome Sequencing Data and Clinical Application.</title>
        <authorList>
            <person name="Nielsen F.D."/>
            <person name="Justesen U.S."/>
        </authorList>
    </citation>
    <scope>NUCLEOTIDE SEQUENCE</scope>
    <source>
        <strain evidence="2">BF_AM_ODE_DK_2015_4</strain>
    </source>
</reference>
<evidence type="ECO:0000256" key="1">
    <source>
        <dbReference type="SAM" id="Phobius"/>
    </source>
</evidence>
<dbReference type="Proteomes" id="UP000266644">
    <property type="component" value="Unassembled WGS sequence"/>
</dbReference>
<dbReference type="EMBL" id="JAPTZU010000004">
    <property type="protein sequence ID" value="MCZ2687738.1"/>
    <property type="molecule type" value="Genomic_DNA"/>
</dbReference>
<evidence type="ECO:0008006" key="5">
    <source>
        <dbReference type="Google" id="ProtNLM"/>
    </source>
</evidence>
<evidence type="ECO:0000313" key="2">
    <source>
        <dbReference type="EMBL" id="MCZ2687738.1"/>
    </source>
</evidence>
<keyword evidence="1" id="KW-0472">Membrane</keyword>
<name>A0A081TYX8_BACFG</name>
<accession>A0A081TYX8</accession>
<keyword evidence="1" id="KW-1133">Transmembrane helix</keyword>
<protein>
    <recommendedName>
        <fullName evidence="5">Transmembrane protein</fullName>
    </recommendedName>
</protein>
<proteinExistence type="predicted"/>
<dbReference type="EMBL" id="QRJE01000020">
    <property type="protein sequence ID" value="RHH10028.1"/>
    <property type="molecule type" value="Genomic_DNA"/>
</dbReference>
<dbReference type="AlphaFoldDB" id="A0A081TYX8"/>